<dbReference type="GO" id="GO:0008270">
    <property type="term" value="F:zinc ion binding"/>
    <property type="evidence" value="ECO:0007669"/>
    <property type="project" value="UniProtKB-KW"/>
</dbReference>
<accession>A0A316YFV7</accession>
<dbReference type="FunFam" id="3.30.60.60:FF:000001">
    <property type="entry name" value="Histone acetyltransferase"/>
    <property type="match status" value="1"/>
</dbReference>
<evidence type="ECO:0000256" key="10">
    <source>
        <dbReference type="ARBA" id="ARBA00022990"/>
    </source>
</evidence>
<gene>
    <name evidence="20" type="ORF">FA10DRAFT_243734</name>
</gene>
<dbReference type="InterPro" id="IPR013083">
    <property type="entry name" value="Znf_RING/FYVE/PHD"/>
</dbReference>
<dbReference type="Proteomes" id="UP000245768">
    <property type="component" value="Unassembled WGS sequence"/>
</dbReference>
<feature type="region of interest" description="Disordered" evidence="17">
    <location>
        <begin position="1"/>
        <end position="87"/>
    </location>
</feature>
<keyword evidence="6" id="KW-0677">Repeat</keyword>
<keyword evidence="5" id="KW-0479">Metal-binding</keyword>
<dbReference type="SUPFAM" id="SSF55729">
    <property type="entry name" value="Acyl-CoA N-acyltransferases (Nat)"/>
    <property type="match status" value="1"/>
</dbReference>
<feature type="compositionally biased region" description="Low complexity" evidence="17">
    <location>
        <begin position="337"/>
        <end position="351"/>
    </location>
</feature>
<evidence type="ECO:0000256" key="13">
    <source>
        <dbReference type="ARBA" id="ARBA00023242"/>
    </source>
</evidence>
<dbReference type="PANTHER" id="PTHR10615">
    <property type="entry name" value="HISTONE ACETYLTRANSFERASE"/>
    <property type="match status" value="1"/>
</dbReference>
<evidence type="ECO:0000256" key="2">
    <source>
        <dbReference type="ARBA" id="ARBA00010107"/>
    </source>
</evidence>
<comment type="catalytic activity">
    <reaction evidence="16">
        <text>L-lysyl-[protein] + acetyl-CoA = N(6)-acetyl-L-lysyl-[protein] + CoA + H(+)</text>
        <dbReference type="Rhea" id="RHEA:45948"/>
        <dbReference type="Rhea" id="RHEA-COMP:9752"/>
        <dbReference type="Rhea" id="RHEA-COMP:10731"/>
        <dbReference type="ChEBI" id="CHEBI:15378"/>
        <dbReference type="ChEBI" id="CHEBI:29969"/>
        <dbReference type="ChEBI" id="CHEBI:57287"/>
        <dbReference type="ChEBI" id="CHEBI:57288"/>
        <dbReference type="ChEBI" id="CHEBI:61930"/>
        <dbReference type="EC" id="2.3.1.48"/>
    </reaction>
</comment>
<evidence type="ECO:0000256" key="12">
    <source>
        <dbReference type="ARBA" id="ARBA00023163"/>
    </source>
</evidence>
<dbReference type="InterPro" id="IPR001965">
    <property type="entry name" value="Znf_PHD"/>
</dbReference>
<feature type="compositionally biased region" description="Polar residues" evidence="17">
    <location>
        <begin position="377"/>
        <end position="395"/>
    </location>
</feature>
<dbReference type="OrthoDB" id="787137at2759"/>
<dbReference type="InParanoid" id="A0A316YFV7"/>
<dbReference type="SUPFAM" id="SSF57903">
    <property type="entry name" value="FYVE/PHD zinc finger"/>
    <property type="match status" value="2"/>
</dbReference>
<evidence type="ECO:0000256" key="7">
    <source>
        <dbReference type="ARBA" id="ARBA00022771"/>
    </source>
</evidence>
<evidence type="ECO:0000256" key="6">
    <source>
        <dbReference type="ARBA" id="ARBA00022737"/>
    </source>
</evidence>
<dbReference type="EC" id="2.3.1.48" evidence="3 16"/>
<evidence type="ECO:0000256" key="5">
    <source>
        <dbReference type="ARBA" id="ARBA00022723"/>
    </source>
</evidence>
<reference evidence="20 21" key="1">
    <citation type="journal article" date="2018" name="Mol. Biol. Evol.">
        <title>Broad Genomic Sampling Reveals a Smut Pathogenic Ancestry of the Fungal Clade Ustilaginomycotina.</title>
        <authorList>
            <person name="Kijpornyongpan T."/>
            <person name="Mondo S.J."/>
            <person name="Barry K."/>
            <person name="Sandor L."/>
            <person name="Lee J."/>
            <person name="Lipzen A."/>
            <person name="Pangilinan J."/>
            <person name="LaButti K."/>
            <person name="Hainaut M."/>
            <person name="Henrissat B."/>
            <person name="Grigoriev I.V."/>
            <person name="Spatafora J.W."/>
            <person name="Aime M.C."/>
        </authorList>
    </citation>
    <scope>NUCLEOTIDE SEQUENCE [LARGE SCALE GENOMIC DNA]</scope>
    <source>
        <strain evidence="20 21">MCA 4198</strain>
    </source>
</reference>
<evidence type="ECO:0000256" key="4">
    <source>
        <dbReference type="ARBA" id="ARBA00022679"/>
    </source>
</evidence>
<evidence type="ECO:0000259" key="18">
    <source>
        <dbReference type="PROSITE" id="PS50016"/>
    </source>
</evidence>
<evidence type="ECO:0000256" key="8">
    <source>
        <dbReference type="ARBA" id="ARBA00022833"/>
    </source>
</evidence>
<dbReference type="AlphaFoldDB" id="A0A316YFV7"/>
<dbReference type="Pfam" id="PF17772">
    <property type="entry name" value="zf-MYST"/>
    <property type="match status" value="1"/>
</dbReference>
<feature type="compositionally biased region" description="Acidic residues" evidence="17">
    <location>
        <begin position="445"/>
        <end position="455"/>
    </location>
</feature>
<protein>
    <recommendedName>
        <fullName evidence="3 16">Histone acetyltransferase</fullName>
        <ecNumber evidence="3 16">2.3.1.48</ecNumber>
    </recommendedName>
</protein>
<keyword evidence="10" id="KW-0007">Acetylation</keyword>
<dbReference type="GO" id="GO:0005634">
    <property type="term" value="C:nucleus"/>
    <property type="evidence" value="ECO:0007669"/>
    <property type="project" value="UniProtKB-SubCell"/>
</dbReference>
<dbReference type="FunFam" id="3.30.40.10:FF:000005">
    <property type="entry name" value="zinc finger protein isoform X1"/>
    <property type="match status" value="1"/>
</dbReference>
<sequence>MVGRRLSSDSESNYDPSEDDESIVNDLVSPRIEARASSSLRASRRSKEDASRKRGRQRGAAAVANRAPASSPSPSPTPSSKSKKEKSILRAKPIASFVGPAPKPDILCAFCAQPAGSRKDAILVSCAECGSSGHPNCMKWNRNTRKIAVAQEYNWRCMECKTCEDCCEKGDDSQIMFCDRCDRGWHLYCLDPPLQKPPKGDWICPTCKTLEAYVRRTKMTKARKLALGASARSPSVASPLASSYGAWEQGANFGSVSLGHSSDEDEAPRYKGPMRASSPLPMHVDHKTSPNTLGKVRQASGNGRGRRIRKPIDLDRSYEISSPKRSDSPSVRDTAHSSRSTSRGRHSGSAAEENPVNGIKGKDKASTIVRLKLNHASKLSSNKAPVMKQQSNNRNGGRHSRAARPKSLALPTSSAFDDDFGDSDGSSSSRQGPVPRLSPSNASDERDDESDEEDIDRFKGVLTGPDADVSKAVPMDEDKERFERSKHAAEGRLGGAVASLPGSTSGRVIRKPVQPTFLSTPSTSTSGYFSLSPWAGAGTGGEHVRPSRNAKGPEVPTNASTPKTPGTPASIEATVASSAESGTAMPIKTVRFGEFDIDTWYQAPYPEEYSRVPDGRLWICEYCLKYMKSRFMASRHRMKCKMRHPPGDEIYRDGNVSVFEVDGRKNKIYCQNLCLLAKMFLDHKTLYYDVEPFLFYIVAEMDQLGAHFVGYFSKEKRSPLNYNVSCIMTLPIRQRRGWGNFIIDISYLLSRKEKRLGSPEKPLSDLGLLSYRNYWTLAVFYYLKSAPDRVTFEDISGATAMTAEDVFYVLREQDMITVSDGQSGRIRAPATSKYKSRDGSVSNTAEGISNGRSRGGASASRAAAASKDKESALAVPKDYSIHFDRDYVIAHLKNYEAKGYLKVRPEKLHWTPFLVTRTFPQSVDPTLAEGESGGDVALEDAIDAHPAGGLPLSTVKPAPEATIQQAPHGEVVTSDTRDSLTEGSDDAREVNESAALGLLTPSKTLSNGVVAPAEDDEEGSPSSRKRLHDEGQPDVIVPSTQVEDSIQRVPPPEVINARRNKSGIASASSSGFSTPKRGERKRGDHVFMLSSADTVSPKIRQQQQQSGTATPGGMVYIDDDLVDEDAPGSSDEDAPGSDDPMLE</sequence>
<evidence type="ECO:0000256" key="14">
    <source>
        <dbReference type="PIRSR" id="PIRSR602717-51"/>
    </source>
</evidence>
<feature type="compositionally biased region" description="Low complexity" evidence="17">
    <location>
        <begin position="851"/>
        <end position="863"/>
    </location>
</feature>
<feature type="domain" description="PHD-type" evidence="18">
    <location>
        <begin position="157"/>
        <end position="210"/>
    </location>
</feature>
<evidence type="ECO:0000256" key="11">
    <source>
        <dbReference type="ARBA" id="ARBA00023015"/>
    </source>
</evidence>
<organism evidence="20 21">
    <name type="scientific">Acaromyces ingoldii</name>
    <dbReference type="NCBI Taxonomy" id="215250"/>
    <lineage>
        <taxon>Eukaryota</taxon>
        <taxon>Fungi</taxon>
        <taxon>Dikarya</taxon>
        <taxon>Basidiomycota</taxon>
        <taxon>Ustilaginomycotina</taxon>
        <taxon>Exobasidiomycetes</taxon>
        <taxon>Exobasidiales</taxon>
        <taxon>Cryptobasidiaceae</taxon>
        <taxon>Acaromyces</taxon>
    </lineage>
</organism>
<keyword evidence="13 16" id="KW-0539">Nucleus</keyword>
<feature type="region of interest" description="Disordered" evidence="17">
    <location>
        <begin position="821"/>
        <end position="863"/>
    </location>
</feature>
<dbReference type="InterPro" id="IPR050603">
    <property type="entry name" value="MYST_HAT"/>
</dbReference>
<dbReference type="GO" id="GO:0004402">
    <property type="term" value="F:histone acetyltransferase activity"/>
    <property type="evidence" value="ECO:0007669"/>
    <property type="project" value="InterPro"/>
</dbReference>
<keyword evidence="11" id="KW-0805">Transcription regulation</keyword>
<dbReference type="Pfam" id="PF00628">
    <property type="entry name" value="PHD"/>
    <property type="match status" value="2"/>
</dbReference>
<dbReference type="PANTHER" id="PTHR10615:SF161">
    <property type="entry name" value="HISTONE ACETYLTRANSFERASE KAT7"/>
    <property type="match status" value="1"/>
</dbReference>
<evidence type="ECO:0000256" key="15">
    <source>
        <dbReference type="PROSITE-ProRule" id="PRU00146"/>
    </source>
</evidence>
<keyword evidence="9" id="KW-0156">Chromatin regulator</keyword>
<comment type="subcellular location">
    <subcellularLocation>
        <location evidence="1 16">Nucleus</location>
    </subcellularLocation>
</comment>
<dbReference type="FunFam" id="3.40.630.30:FF:000001">
    <property type="entry name" value="Histone acetyltransferase"/>
    <property type="match status" value="1"/>
</dbReference>
<dbReference type="GO" id="GO:0031507">
    <property type="term" value="P:heterochromatin formation"/>
    <property type="evidence" value="ECO:0007669"/>
    <property type="project" value="UniProtKB-ARBA"/>
</dbReference>
<dbReference type="PROSITE" id="PS51726">
    <property type="entry name" value="MYST_HAT"/>
    <property type="match status" value="1"/>
</dbReference>
<feature type="region of interest" description="Disordered" evidence="17">
    <location>
        <begin position="962"/>
        <end position="1143"/>
    </location>
</feature>
<dbReference type="GO" id="GO:0003712">
    <property type="term" value="F:transcription coregulator activity"/>
    <property type="evidence" value="ECO:0007669"/>
    <property type="project" value="TreeGrafter"/>
</dbReference>
<feature type="active site" description="Proton donor/acceptor" evidence="14">
    <location>
        <position position="760"/>
    </location>
</feature>
<evidence type="ECO:0000256" key="9">
    <source>
        <dbReference type="ARBA" id="ARBA00022853"/>
    </source>
</evidence>
<feature type="compositionally biased region" description="Low complexity" evidence="17">
    <location>
        <begin position="1062"/>
        <end position="1073"/>
    </location>
</feature>
<keyword evidence="4" id="KW-0808">Transferase</keyword>
<dbReference type="PROSITE" id="PS50016">
    <property type="entry name" value="ZF_PHD_2"/>
    <property type="match status" value="1"/>
</dbReference>
<keyword evidence="7 15" id="KW-0863">Zinc-finger</keyword>
<dbReference type="RefSeq" id="XP_025375495.1">
    <property type="nucleotide sequence ID" value="XM_025519319.1"/>
</dbReference>
<dbReference type="GO" id="GO:1990467">
    <property type="term" value="C:NuA3a histone acetyltransferase complex"/>
    <property type="evidence" value="ECO:0007669"/>
    <property type="project" value="TreeGrafter"/>
</dbReference>
<dbReference type="EMBL" id="KZ819638">
    <property type="protein sequence ID" value="PWN88297.1"/>
    <property type="molecule type" value="Genomic_DNA"/>
</dbReference>
<evidence type="ECO:0000313" key="20">
    <source>
        <dbReference type="EMBL" id="PWN88297.1"/>
    </source>
</evidence>
<evidence type="ECO:0000256" key="16">
    <source>
        <dbReference type="RuleBase" id="RU361211"/>
    </source>
</evidence>
<dbReference type="InterPro" id="IPR011011">
    <property type="entry name" value="Znf_FYVE_PHD"/>
</dbReference>
<dbReference type="InterPro" id="IPR016181">
    <property type="entry name" value="Acyl_CoA_acyltransferase"/>
</dbReference>
<keyword evidence="8" id="KW-0862">Zinc</keyword>
<evidence type="ECO:0000313" key="21">
    <source>
        <dbReference type="Proteomes" id="UP000245768"/>
    </source>
</evidence>
<dbReference type="InterPro" id="IPR040706">
    <property type="entry name" value="Zf-MYST"/>
</dbReference>
<feature type="domain" description="MYST-type HAT" evidence="19">
    <location>
        <begin position="582"/>
        <end position="912"/>
    </location>
</feature>
<name>A0A316YFV7_9BASI</name>
<feature type="compositionally biased region" description="Acidic residues" evidence="17">
    <location>
        <begin position="1117"/>
        <end position="1143"/>
    </location>
</feature>
<feature type="region of interest" description="Disordered" evidence="17">
    <location>
        <begin position="257"/>
        <end position="489"/>
    </location>
</feature>
<dbReference type="SMART" id="SM00249">
    <property type="entry name" value="PHD"/>
    <property type="match status" value="2"/>
</dbReference>
<dbReference type="Gene3D" id="1.10.10.10">
    <property type="entry name" value="Winged helix-like DNA-binding domain superfamily/Winged helix DNA-binding domain"/>
    <property type="match status" value="1"/>
</dbReference>
<evidence type="ECO:0000259" key="19">
    <source>
        <dbReference type="PROSITE" id="PS51726"/>
    </source>
</evidence>
<evidence type="ECO:0000256" key="17">
    <source>
        <dbReference type="SAM" id="MobiDB-lite"/>
    </source>
</evidence>
<dbReference type="InterPro" id="IPR002717">
    <property type="entry name" value="HAT_MYST-type"/>
</dbReference>
<evidence type="ECO:0000256" key="1">
    <source>
        <dbReference type="ARBA" id="ARBA00004123"/>
    </source>
</evidence>
<dbReference type="CDD" id="cd15526">
    <property type="entry name" value="PHD1_MOZ_d4"/>
    <property type="match status" value="1"/>
</dbReference>
<dbReference type="Gene3D" id="3.30.60.60">
    <property type="entry name" value="N-acetyl transferase-like"/>
    <property type="match status" value="1"/>
</dbReference>
<keyword evidence="21" id="KW-1185">Reference proteome</keyword>
<comment type="similarity">
    <text evidence="2 16">Belongs to the MYST (SAS/MOZ) family.</text>
</comment>
<dbReference type="InterPro" id="IPR019787">
    <property type="entry name" value="Znf_PHD-finger"/>
</dbReference>
<dbReference type="GO" id="GO:0006357">
    <property type="term" value="P:regulation of transcription by RNA polymerase II"/>
    <property type="evidence" value="ECO:0007669"/>
    <property type="project" value="TreeGrafter"/>
</dbReference>
<feature type="region of interest" description="Disordered" evidence="17">
    <location>
        <begin position="537"/>
        <end position="569"/>
    </location>
</feature>
<dbReference type="GO" id="GO:0003682">
    <property type="term" value="F:chromatin binding"/>
    <property type="evidence" value="ECO:0007669"/>
    <property type="project" value="TreeGrafter"/>
</dbReference>
<dbReference type="InterPro" id="IPR036388">
    <property type="entry name" value="WH-like_DNA-bd_sf"/>
</dbReference>
<feature type="compositionally biased region" description="Polar residues" evidence="17">
    <location>
        <begin position="1091"/>
        <end position="1109"/>
    </location>
</feature>
<dbReference type="STRING" id="215250.A0A316YFV7"/>
<feature type="compositionally biased region" description="Basic and acidic residues" evidence="17">
    <location>
        <begin position="310"/>
        <end position="327"/>
    </location>
</feature>
<feature type="compositionally biased region" description="Basic and acidic residues" evidence="17">
    <location>
        <begin position="474"/>
        <end position="489"/>
    </location>
</feature>
<dbReference type="Gene3D" id="3.40.630.30">
    <property type="match status" value="1"/>
</dbReference>
<proteinExistence type="inferred from homology"/>
<dbReference type="Gene3D" id="3.30.40.10">
    <property type="entry name" value="Zinc/RING finger domain, C3HC4 (zinc finger)"/>
    <property type="match status" value="1"/>
</dbReference>
<feature type="compositionally biased region" description="Basic and acidic residues" evidence="17">
    <location>
        <begin position="975"/>
        <end position="991"/>
    </location>
</feature>
<dbReference type="Pfam" id="PF01853">
    <property type="entry name" value="MOZ_SAS"/>
    <property type="match status" value="1"/>
</dbReference>
<evidence type="ECO:0000256" key="3">
    <source>
        <dbReference type="ARBA" id="ARBA00013184"/>
    </source>
</evidence>
<dbReference type="GeneID" id="37041235"/>
<feature type="compositionally biased region" description="Low complexity" evidence="17">
    <location>
        <begin position="58"/>
        <end position="70"/>
    </location>
</feature>
<keyword evidence="12" id="KW-0804">Transcription</keyword>